<comment type="caution">
    <text evidence="3">The sequence shown here is derived from an EMBL/GenBank/DDBJ whole genome shotgun (WGS) entry which is preliminary data.</text>
</comment>
<accession>A0A9X2AEF4</accession>
<feature type="compositionally biased region" description="Basic residues" evidence="1">
    <location>
        <begin position="49"/>
        <end position="65"/>
    </location>
</feature>
<feature type="compositionally biased region" description="Basic and acidic residues" evidence="1">
    <location>
        <begin position="66"/>
        <end position="94"/>
    </location>
</feature>
<dbReference type="Pfam" id="PF01385">
    <property type="entry name" value="OrfB_IS605"/>
    <property type="match status" value="1"/>
</dbReference>
<organism evidence="3 4">
    <name type="scientific">Sulfoacidibacillus ferrooxidans</name>
    <dbReference type="NCBI Taxonomy" id="2005001"/>
    <lineage>
        <taxon>Bacteria</taxon>
        <taxon>Bacillati</taxon>
        <taxon>Bacillota</taxon>
        <taxon>Bacilli</taxon>
        <taxon>Bacillales</taxon>
        <taxon>Alicyclobacillaceae</taxon>
        <taxon>Sulfoacidibacillus</taxon>
    </lineage>
</organism>
<sequence length="94" mass="10854">MNLAYVTEAVAPLTEIQNAAGIDLGLLSLIATLDGEFFENPKWLQKSEKRLKRKQRQLFRKKKGNKNHEKAKHELGHIHDHAANQRKDHLYKVS</sequence>
<name>A0A9X2AEF4_9BACL</name>
<reference evidence="3" key="1">
    <citation type="submission" date="2022-03" db="EMBL/GenBank/DDBJ databases">
        <title>Draft Genome Sequence of Firmicute Strain S0AB, a Heterotrophic Iron/Sulfur-Oxidizing Extreme Acidophile.</title>
        <authorList>
            <person name="Vergara E."/>
            <person name="Pakostova E."/>
            <person name="Johnson D.B."/>
            <person name="Holmes D.S."/>
        </authorList>
    </citation>
    <scope>NUCLEOTIDE SEQUENCE</scope>
    <source>
        <strain evidence="3">S0AB</strain>
    </source>
</reference>
<dbReference type="AlphaFoldDB" id="A0A9X2AEF4"/>
<dbReference type="RefSeq" id="WP_241716275.1">
    <property type="nucleotide sequence ID" value="NZ_JALBUF010000016.1"/>
</dbReference>
<protein>
    <recommendedName>
        <fullName evidence="2">Probable transposase IS891/IS1136/IS1341 domain-containing protein</fullName>
    </recommendedName>
</protein>
<evidence type="ECO:0000313" key="3">
    <source>
        <dbReference type="EMBL" id="MCI0184525.1"/>
    </source>
</evidence>
<evidence type="ECO:0000259" key="2">
    <source>
        <dbReference type="Pfam" id="PF01385"/>
    </source>
</evidence>
<evidence type="ECO:0000256" key="1">
    <source>
        <dbReference type="SAM" id="MobiDB-lite"/>
    </source>
</evidence>
<keyword evidence="4" id="KW-1185">Reference proteome</keyword>
<dbReference type="Proteomes" id="UP001139263">
    <property type="component" value="Unassembled WGS sequence"/>
</dbReference>
<feature type="domain" description="Probable transposase IS891/IS1136/IS1341" evidence="2">
    <location>
        <begin position="8"/>
        <end position="93"/>
    </location>
</feature>
<evidence type="ECO:0000313" key="4">
    <source>
        <dbReference type="Proteomes" id="UP001139263"/>
    </source>
</evidence>
<dbReference type="InterPro" id="IPR001959">
    <property type="entry name" value="Transposase"/>
</dbReference>
<proteinExistence type="predicted"/>
<dbReference type="EMBL" id="JALBUF010000016">
    <property type="protein sequence ID" value="MCI0184525.1"/>
    <property type="molecule type" value="Genomic_DNA"/>
</dbReference>
<feature type="region of interest" description="Disordered" evidence="1">
    <location>
        <begin position="49"/>
        <end position="94"/>
    </location>
</feature>
<gene>
    <name evidence="3" type="ORF">MM817_02822</name>
</gene>